<dbReference type="FunFam" id="3.90.230.10:FF:000002">
    <property type="entry name" value="Xaa-Pro aminopeptidase 3"/>
    <property type="match status" value="1"/>
</dbReference>
<accession>A0A1H6R0B7</accession>
<dbReference type="AlphaFoldDB" id="A0A1H6R0B7"/>
<dbReference type="CDD" id="cd01087">
    <property type="entry name" value="Prolidase"/>
    <property type="match status" value="1"/>
</dbReference>
<gene>
    <name evidence="14" type="ORF">SAMN05421831_10259</name>
</gene>
<comment type="similarity">
    <text evidence="3">Belongs to the peptidase M24B family.</text>
</comment>
<dbReference type="Gene3D" id="3.40.350.10">
    <property type="entry name" value="Creatinase/prolidase N-terminal domain"/>
    <property type="match status" value="1"/>
</dbReference>
<dbReference type="InterPro" id="IPR052433">
    <property type="entry name" value="X-Pro_dipept-like"/>
</dbReference>
<dbReference type="EC" id="3.4.11.9" evidence="4"/>
<dbReference type="Gene3D" id="3.90.230.10">
    <property type="entry name" value="Creatinase/methionine aminopeptidase superfamily"/>
    <property type="match status" value="1"/>
</dbReference>
<keyword evidence="8" id="KW-0482">Metalloprotease</keyword>
<evidence type="ECO:0000256" key="8">
    <source>
        <dbReference type="ARBA" id="ARBA00023049"/>
    </source>
</evidence>
<keyword evidence="14" id="KW-0031">Aminopeptidase</keyword>
<evidence type="ECO:0000256" key="1">
    <source>
        <dbReference type="ARBA" id="ARBA00001424"/>
    </source>
</evidence>
<comment type="catalytic activity">
    <reaction evidence="1">
        <text>Release of any N-terminal amino acid, including proline, that is linked to proline, even from a dipeptide or tripeptide.</text>
        <dbReference type="EC" id="3.4.11.9"/>
    </reaction>
</comment>
<dbReference type="Pfam" id="PF05195">
    <property type="entry name" value="AMP_N"/>
    <property type="match status" value="1"/>
</dbReference>
<keyword evidence="6" id="KW-0479">Metal-binding</keyword>
<keyword evidence="15" id="KW-1185">Reference proteome</keyword>
<reference evidence="15" key="1">
    <citation type="submission" date="2016-10" db="EMBL/GenBank/DDBJ databases">
        <authorList>
            <person name="Varghese N."/>
            <person name="Submissions S."/>
        </authorList>
    </citation>
    <scope>NUCLEOTIDE SEQUENCE [LARGE SCALE GENOMIC DNA]</scope>
    <source>
        <strain evidence="15">DSM 7165</strain>
    </source>
</reference>
<keyword evidence="9" id="KW-0464">Manganese</keyword>
<dbReference type="InterPro" id="IPR036005">
    <property type="entry name" value="Creatinase/aminopeptidase-like"/>
</dbReference>
<sequence>MASSYPSLSSDFHRERRHTLLQQLAPDALVILPSATTQYRNRDADYPFRQNSDFAYLTGFPEPDALLVLAPGRPEGEHLLFCLPKDPQQEIWTGSRAGQEGAVQNYGFDQSFPLDEMDQRLPTLMDGRSVIWYPLDDEHCHEKVRIWRQLLARRLRRGAQVPDRLANLSTPLHEMRLHKTSAEINLMQAAADISAQAHVELMRHCQPHVYEYQLASRFEFVCKQAGAEALAYNTIVGGGANACILHYVQNNQSLNAGDLVLIDAGCELEGYAADITRTFPVNGHFSAPQAALYDLVLKANELAISMVRPGVSLDTIHEQVIRHLTWGLVQLGLLTGDVDTLIADEAYKDFYMHSTSHWLGRDVHDVGLYKISGVARPLEAGMVITIEPGLYVAADNYEVDAQWRGIGIRIEDDVLVTEKGAQVLTQGVPKHREEIQALVGSAFTDSF</sequence>
<dbReference type="InterPro" id="IPR001714">
    <property type="entry name" value="Pept_M24_MAP"/>
</dbReference>
<dbReference type="EMBL" id="FNYH01000002">
    <property type="protein sequence ID" value="SEI45180.1"/>
    <property type="molecule type" value="Genomic_DNA"/>
</dbReference>
<evidence type="ECO:0000259" key="13">
    <source>
        <dbReference type="SMART" id="SM01011"/>
    </source>
</evidence>
<dbReference type="PANTHER" id="PTHR43226">
    <property type="entry name" value="XAA-PRO AMINOPEPTIDASE 3"/>
    <property type="match status" value="1"/>
</dbReference>
<dbReference type="RefSeq" id="WP_093308411.1">
    <property type="nucleotide sequence ID" value="NZ_FNYH01000002.1"/>
</dbReference>
<keyword evidence="7" id="KW-0378">Hydrolase</keyword>
<comment type="cofactor">
    <cofactor evidence="2">
        <name>Mn(2+)</name>
        <dbReference type="ChEBI" id="CHEBI:29035"/>
    </cofactor>
</comment>
<evidence type="ECO:0000256" key="7">
    <source>
        <dbReference type="ARBA" id="ARBA00022801"/>
    </source>
</evidence>
<evidence type="ECO:0000256" key="5">
    <source>
        <dbReference type="ARBA" id="ARBA00022670"/>
    </source>
</evidence>
<protein>
    <recommendedName>
        <fullName evidence="10">Xaa-Pro aminopeptidase</fullName>
        <ecNumber evidence="4">3.4.11.9</ecNumber>
    </recommendedName>
    <alternativeName>
        <fullName evidence="11">Aminopeptidase P II</fullName>
    </alternativeName>
    <alternativeName>
        <fullName evidence="12">X-Pro aminopeptidase</fullName>
    </alternativeName>
</protein>
<dbReference type="GO" id="GO:0030145">
    <property type="term" value="F:manganese ion binding"/>
    <property type="evidence" value="ECO:0007669"/>
    <property type="project" value="InterPro"/>
</dbReference>
<evidence type="ECO:0000313" key="15">
    <source>
        <dbReference type="Proteomes" id="UP000242999"/>
    </source>
</evidence>
<dbReference type="SUPFAM" id="SSF53092">
    <property type="entry name" value="Creatinase/prolidase N-terminal domain"/>
    <property type="match status" value="1"/>
</dbReference>
<keyword evidence="5" id="KW-0645">Protease</keyword>
<dbReference type="GO" id="GO:0070006">
    <property type="term" value="F:metalloaminopeptidase activity"/>
    <property type="evidence" value="ECO:0007669"/>
    <property type="project" value="InterPro"/>
</dbReference>
<dbReference type="NCBIfam" id="NF008131">
    <property type="entry name" value="PRK10879.1"/>
    <property type="match status" value="1"/>
</dbReference>
<dbReference type="STRING" id="64971.SAMN05421831_10259"/>
<proteinExistence type="inferred from homology"/>
<dbReference type="OrthoDB" id="9806388at2"/>
<evidence type="ECO:0000256" key="12">
    <source>
        <dbReference type="ARBA" id="ARBA00081411"/>
    </source>
</evidence>
<dbReference type="InterPro" id="IPR007865">
    <property type="entry name" value="Aminopep_P_N"/>
</dbReference>
<evidence type="ECO:0000256" key="3">
    <source>
        <dbReference type="ARBA" id="ARBA00008766"/>
    </source>
</evidence>
<dbReference type="InterPro" id="IPR029149">
    <property type="entry name" value="Creatin/AminoP/Spt16_N"/>
</dbReference>
<dbReference type="GO" id="GO:0005829">
    <property type="term" value="C:cytosol"/>
    <property type="evidence" value="ECO:0007669"/>
    <property type="project" value="TreeGrafter"/>
</dbReference>
<dbReference type="PANTHER" id="PTHR43226:SF4">
    <property type="entry name" value="XAA-PRO AMINOPEPTIDASE 3"/>
    <property type="match status" value="1"/>
</dbReference>
<organism evidence="14 15">
    <name type="scientific">Allopseudospirillum japonicum</name>
    <dbReference type="NCBI Taxonomy" id="64971"/>
    <lineage>
        <taxon>Bacteria</taxon>
        <taxon>Pseudomonadati</taxon>
        <taxon>Pseudomonadota</taxon>
        <taxon>Gammaproteobacteria</taxon>
        <taxon>Oceanospirillales</taxon>
        <taxon>Oceanospirillaceae</taxon>
        <taxon>Allopseudospirillum</taxon>
    </lineage>
</organism>
<evidence type="ECO:0000256" key="10">
    <source>
        <dbReference type="ARBA" id="ARBA00069363"/>
    </source>
</evidence>
<evidence type="ECO:0000256" key="6">
    <source>
        <dbReference type="ARBA" id="ARBA00022723"/>
    </source>
</evidence>
<dbReference type="SUPFAM" id="SSF55920">
    <property type="entry name" value="Creatinase/aminopeptidase"/>
    <property type="match status" value="1"/>
</dbReference>
<evidence type="ECO:0000256" key="11">
    <source>
        <dbReference type="ARBA" id="ARBA00075356"/>
    </source>
</evidence>
<evidence type="ECO:0000256" key="9">
    <source>
        <dbReference type="ARBA" id="ARBA00023211"/>
    </source>
</evidence>
<dbReference type="GO" id="GO:0006508">
    <property type="term" value="P:proteolysis"/>
    <property type="evidence" value="ECO:0007669"/>
    <property type="project" value="UniProtKB-KW"/>
</dbReference>
<dbReference type="SMART" id="SM01011">
    <property type="entry name" value="AMP_N"/>
    <property type="match status" value="1"/>
</dbReference>
<dbReference type="Proteomes" id="UP000242999">
    <property type="component" value="Unassembled WGS sequence"/>
</dbReference>
<dbReference type="Pfam" id="PF00557">
    <property type="entry name" value="Peptidase_M24"/>
    <property type="match status" value="1"/>
</dbReference>
<dbReference type="PRINTS" id="PR00599">
    <property type="entry name" value="MAPEPTIDASE"/>
</dbReference>
<evidence type="ECO:0000256" key="2">
    <source>
        <dbReference type="ARBA" id="ARBA00001936"/>
    </source>
</evidence>
<dbReference type="InterPro" id="IPR000994">
    <property type="entry name" value="Pept_M24"/>
</dbReference>
<feature type="domain" description="Aminopeptidase P N-terminal" evidence="13">
    <location>
        <begin position="8"/>
        <end position="142"/>
    </location>
</feature>
<evidence type="ECO:0000313" key="14">
    <source>
        <dbReference type="EMBL" id="SEI45180.1"/>
    </source>
</evidence>
<name>A0A1H6R0B7_9GAMM</name>
<evidence type="ECO:0000256" key="4">
    <source>
        <dbReference type="ARBA" id="ARBA00012574"/>
    </source>
</evidence>